<dbReference type="Gene3D" id="3.10.129.10">
    <property type="entry name" value="Hotdog Thioesterase"/>
    <property type="match status" value="1"/>
</dbReference>
<dbReference type="Pfam" id="PF07085">
    <property type="entry name" value="DRTGG"/>
    <property type="match status" value="1"/>
</dbReference>
<dbReference type="Gene3D" id="3.10.580.10">
    <property type="entry name" value="CBS-domain"/>
    <property type="match status" value="2"/>
</dbReference>
<accession>A0A160MF01</accession>
<dbReference type="STRING" id="1196031.A361_22265"/>
<dbReference type="InterPro" id="IPR006683">
    <property type="entry name" value="Thioestr_dom"/>
</dbReference>
<dbReference type="InterPro" id="IPR051257">
    <property type="entry name" value="Diverse_CBS-Domain"/>
</dbReference>
<evidence type="ECO:0000256" key="2">
    <source>
        <dbReference type="PROSITE-ProRule" id="PRU00703"/>
    </source>
</evidence>
<dbReference type="CDD" id="cd04596">
    <property type="entry name" value="CBS_pair_DRTGG_assoc"/>
    <property type="match status" value="1"/>
</dbReference>
<evidence type="ECO:0000313" key="5">
    <source>
        <dbReference type="Proteomes" id="UP000077856"/>
    </source>
</evidence>
<dbReference type="CDD" id="cd03440">
    <property type="entry name" value="hot_dog"/>
    <property type="match status" value="1"/>
</dbReference>
<dbReference type="InterPro" id="IPR046342">
    <property type="entry name" value="CBS_dom_sf"/>
</dbReference>
<sequence length="439" mass="48867">MATKHEQILHYIDELPIGEKISVRQIAKALAVSEGTAYRAIKDAENKGYVSTIERVGTIRIERKKKENIEKLTFAEVVNIVDGQVLGGRAGLHKTLNKFVIGAMKLEAMMRYTDAGNLLIVGNRTQAHELALKAGAAVLITGGFDTEDHVKKLADDLQLPVISSSYDTFTVATMINRAIYDQLIKKEIVLVEDILTPLKEAIFLKTTDTIADWLTYNRETGHSRFPVVDSNLKVQGVVTSKDIMGHDKETLIEKIMTKNPMTVGGKTSVASSSHMMVWEGIELLPVVDEANKLEGIVSRQDVLKALQMIQRQPQVGETIDDIVTNQLVMTRGKTKGDDVYRCEVTPQMTNHLGTISYGVFTTIVSEAANRVLRSYKKGDLVVENMTVYFIKPVQIDSMLEIYPKVLEVGRKFGKVDVEVFNEGVLVGKAMMMCQLIDRH</sequence>
<dbReference type="PANTHER" id="PTHR43080">
    <property type="entry name" value="CBS DOMAIN-CONTAINING PROTEIN CBSX3, MITOCHONDRIAL"/>
    <property type="match status" value="1"/>
</dbReference>
<dbReference type="Pfam" id="PF00571">
    <property type="entry name" value="CBS"/>
    <property type="match status" value="2"/>
</dbReference>
<dbReference type="eggNOG" id="COG4109">
    <property type="taxonomic scope" value="Bacteria"/>
</dbReference>
<dbReference type="InterPro" id="IPR036390">
    <property type="entry name" value="WH_DNA-bd_sf"/>
</dbReference>
<dbReference type="PANTHER" id="PTHR43080:SF2">
    <property type="entry name" value="CBS DOMAIN-CONTAINING PROTEIN"/>
    <property type="match status" value="1"/>
</dbReference>
<dbReference type="Gene3D" id="3.40.1390.20">
    <property type="entry name" value="HprK N-terminal domain-like"/>
    <property type="match status" value="1"/>
</dbReference>
<dbReference type="AlphaFoldDB" id="A0A160MF01"/>
<dbReference type="Pfam" id="PF03061">
    <property type="entry name" value="4HBT"/>
    <property type="match status" value="1"/>
</dbReference>
<feature type="domain" description="CBS" evidence="3">
    <location>
        <begin position="195"/>
        <end position="254"/>
    </location>
</feature>
<reference evidence="4 5" key="1">
    <citation type="submission" date="2016-04" db="EMBL/GenBank/DDBJ databases">
        <title>Complete genome sequence of Bacillus oceanisediminis strain 2691.</title>
        <authorList>
            <person name="Jeong H."/>
            <person name="Kim H.J."/>
            <person name="Lee D.-W."/>
        </authorList>
    </citation>
    <scope>NUCLEOTIDE SEQUENCE [LARGE SCALE GENOMIC DNA]</scope>
    <source>
        <strain evidence="4 5">2691</strain>
    </source>
</reference>
<dbReference type="Gene3D" id="1.10.10.10">
    <property type="entry name" value="Winged helix-like DNA-binding domain superfamily/Winged helix DNA-binding domain"/>
    <property type="match status" value="1"/>
</dbReference>
<evidence type="ECO:0000313" key="4">
    <source>
        <dbReference type="EMBL" id="AND41769.1"/>
    </source>
</evidence>
<dbReference type="InterPro" id="IPR010766">
    <property type="entry name" value="DRTGG"/>
</dbReference>
<dbReference type="KEGG" id="bon:A361_22265"/>
<dbReference type="InterPro" id="IPR036388">
    <property type="entry name" value="WH-like_DNA-bd_sf"/>
</dbReference>
<feature type="domain" description="CBS" evidence="3">
    <location>
        <begin position="256"/>
        <end position="314"/>
    </location>
</feature>
<dbReference type="InterPro" id="IPR000644">
    <property type="entry name" value="CBS_dom"/>
</dbReference>
<gene>
    <name evidence="4" type="ORF">A361_22265</name>
</gene>
<evidence type="ECO:0000259" key="3">
    <source>
        <dbReference type="PROSITE" id="PS51371"/>
    </source>
</evidence>
<name>A0A160MF01_9BACI</name>
<dbReference type="Proteomes" id="UP000077856">
    <property type="component" value="Chromosome"/>
</dbReference>
<keyword evidence="1 2" id="KW-0129">CBS domain</keyword>
<dbReference type="RefSeq" id="WP_009333252.1">
    <property type="nucleotide sequence ID" value="NZ_CP015506.1"/>
</dbReference>
<proteinExistence type="predicted"/>
<organism evidence="4 5">
    <name type="scientific">Cytobacillus oceanisediminis 2691</name>
    <dbReference type="NCBI Taxonomy" id="1196031"/>
    <lineage>
        <taxon>Bacteria</taxon>
        <taxon>Bacillati</taxon>
        <taxon>Bacillota</taxon>
        <taxon>Bacilli</taxon>
        <taxon>Bacillales</taxon>
        <taxon>Bacillaceae</taxon>
        <taxon>Cytobacillus</taxon>
    </lineage>
</organism>
<dbReference type="InterPro" id="IPR028979">
    <property type="entry name" value="Ser_kin/Pase_Hpr-like_N_sf"/>
</dbReference>
<dbReference type="SUPFAM" id="SSF54637">
    <property type="entry name" value="Thioesterase/thiol ester dehydrase-isomerase"/>
    <property type="match status" value="1"/>
</dbReference>
<dbReference type="SMART" id="SM00116">
    <property type="entry name" value="CBS"/>
    <property type="match status" value="2"/>
</dbReference>
<evidence type="ECO:0000256" key="1">
    <source>
        <dbReference type="ARBA" id="ARBA00023122"/>
    </source>
</evidence>
<protein>
    <recommendedName>
        <fullName evidence="3">CBS domain-containing protein</fullName>
    </recommendedName>
</protein>
<dbReference type="SUPFAM" id="SSF46785">
    <property type="entry name" value="Winged helix' DNA-binding domain"/>
    <property type="match status" value="1"/>
</dbReference>
<dbReference type="PROSITE" id="PS51371">
    <property type="entry name" value="CBS"/>
    <property type="match status" value="2"/>
</dbReference>
<dbReference type="InterPro" id="IPR029069">
    <property type="entry name" value="HotDog_dom_sf"/>
</dbReference>
<dbReference type="EMBL" id="CP015506">
    <property type="protein sequence ID" value="AND41769.1"/>
    <property type="molecule type" value="Genomic_DNA"/>
</dbReference>
<dbReference type="SUPFAM" id="SSF75138">
    <property type="entry name" value="HprK N-terminal domain-like"/>
    <property type="match status" value="1"/>
</dbReference>
<dbReference type="SUPFAM" id="SSF54631">
    <property type="entry name" value="CBS-domain pair"/>
    <property type="match status" value="1"/>
</dbReference>